<proteinExistence type="inferred from homology"/>
<keyword evidence="2" id="KW-0732">Signal</keyword>
<evidence type="ECO:0000313" key="6">
    <source>
        <dbReference type="EMBL" id="CPR16525.1"/>
    </source>
</evidence>
<evidence type="ECO:0000256" key="3">
    <source>
        <dbReference type="ARBA" id="ARBA00022970"/>
    </source>
</evidence>
<feature type="region of interest" description="Disordered" evidence="4">
    <location>
        <begin position="406"/>
        <end position="442"/>
    </location>
</feature>
<dbReference type="PANTHER" id="PTHR30483:SF6">
    <property type="entry name" value="PERIPLASMIC BINDING PROTEIN OF ABC TRANSPORTER FOR NATURAL AMINO ACIDS"/>
    <property type="match status" value="1"/>
</dbReference>
<dbReference type="OrthoDB" id="7210494at2"/>
<keyword evidence="7" id="KW-1185">Reference proteome</keyword>
<dbReference type="SUPFAM" id="SSF53822">
    <property type="entry name" value="Periplasmic binding protein-like I"/>
    <property type="match status" value="1"/>
</dbReference>
<organism evidence="6 7">
    <name type="scientific">Candidatus Filomicrobium marinum</name>
    <dbReference type="NCBI Taxonomy" id="1608628"/>
    <lineage>
        <taxon>Bacteria</taxon>
        <taxon>Pseudomonadati</taxon>
        <taxon>Pseudomonadota</taxon>
        <taxon>Alphaproteobacteria</taxon>
        <taxon>Hyphomicrobiales</taxon>
        <taxon>Hyphomicrobiaceae</taxon>
        <taxon>Filomicrobium</taxon>
    </lineage>
</organism>
<dbReference type="PANTHER" id="PTHR30483">
    <property type="entry name" value="LEUCINE-SPECIFIC-BINDING PROTEIN"/>
    <property type="match status" value="1"/>
</dbReference>
<name>A0A0D6JCV2_9HYPH</name>
<keyword evidence="3" id="KW-0029">Amino-acid transport</keyword>
<feature type="domain" description="Leucine-binding protein" evidence="5">
    <location>
        <begin position="71"/>
        <end position="401"/>
    </location>
</feature>
<evidence type="ECO:0000313" key="7">
    <source>
        <dbReference type="Proteomes" id="UP000033187"/>
    </source>
</evidence>
<reference evidence="7" key="1">
    <citation type="submission" date="2015-02" db="EMBL/GenBank/DDBJ databases">
        <authorList>
            <person name="Chooi Y.-H."/>
        </authorList>
    </citation>
    <scope>NUCLEOTIDE SEQUENCE [LARGE SCALE GENOMIC DNA]</scope>
    <source>
        <strain evidence="7">strain Y</strain>
    </source>
</reference>
<dbReference type="Proteomes" id="UP000033187">
    <property type="component" value="Chromosome 1"/>
</dbReference>
<evidence type="ECO:0000256" key="2">
    <source>
        <dbReference type="ARBA" id="ARBA00022729"/>
    </source>
</evidence>
<accession>A0A0D6JCV2</accession>
<evidence type="ECO:0000256" key="4">
    <source>
        <dbReference type="SAM" id="MobiDB-lite"/>
    </source>
</evidence>
<gene>
    <name evidence="6" type="ORF">YBN1229_v1_0849</name>
</gene>
<dbReference type="InterPro" id="IPR028082">
    <property type="entry name" value="Peripla_BP_I"/>
</dbReference>
<evidence type="ECO:0000256" key="1">
    <source>
        <dbReference type="ARBA" id="ARBA00010062"/>
    </source>
</evidence>
<dbReference type="KEGG" id="fiy:BN1229_v1_0849"/>
<protein>
    <submittedName>
        <fullName evidence="6">Ethanolamine utilization protein EutM (Modular protein)</fullName>
    </submittedName>
</protein>
<dbReference type="RefSeq" id="WP_052743678.1">
    <property type="nucleotide sequence ID" value="NZ_LN829118.1"/>
</dbReference>
<dbReference type="InterPro" id="IPR028081">
    <property type="entry name" value="Leu-bd"/>
</dbReference>
<dbReference type="EMBL" id="LN829119">
    <property type="protein sequence ID" value="CPR16525.1"/>
    <property type="molecule type" value="Genomic_DNA"/>
</dbReference>
<dbReference type="KEGG" id="fil:BN1229_v1_0844"/>
<dbReference type="CDD" id="cd06339">
    <property type="entry name" value="PBP1_YraM_LppC_lipoprotein-like"/>
    <property type="match status" value="1"/>
</dbReference>
<dbReference type="AlphaFoldDB" id="A0A0D6JCV2"/>
<dbReference type="Pfam" id="PF13458">
    <property type="entry name" value="Peripla_BP_6"/>
    <property type="match status" value="1"/>
</dbReference>
<evidence type="ECO:0000259" key="5">
    <source>
        <dbReference type="Pfam" id="PF13458"/>
    </source>
</evidence>
<keyword evidence="3" id="KW-0813">Transport</keyword>
<dbReference type="Gene3D" id="3.40.50.2300">
    <property type="match status" value="2"/>
</dbReference>
<comment type="similarity">
    <text evidence="1">Belongs to the leucine-binding protein family.</text>
</comment>
<feature type="compositionally biased region" description="Low complexity" evidence="4">
    <location>
        <begin position="410"/>
        <end position="424"/>
    </location>
</feature>
<sequence length="442" mass="46125">MMKAVAASFIQKIGALWLRIRPAGILSILGLSALSLGLAACATNLGGPGLTTPNQATEAAALGPSGKSHRPVKIAMLLPLGGFSQSAAVAKSMKQAGEMALFELDNPAIQLIAKDDKGTPEGARAAAQQAIDEGAEIILGPLFSSAVTGAASVARTANVPIIAFSNDRKVAGNGVYLLSYLPESEVERIVTYTISKGKRRFAALIPNGTYGAAIENSFRSTVTRSGGTIVALERYEPGANQMLEPARRVFDIIKQAGQMGSPVEALFLPGGQETLPSLGPQIAYAGLDTSRIKIIGTGAWEFPNIGRDQAFVGGWYPNPDPRGWREFSERFARNFGQAPPRLASLAYDAMSLAITLSSNPSANRYSPAAITRASGFNGVDGIVRFTPDGLSSRGLAVLEVQKFGSSVVDPAPGGPTTPLTTGGLSPQQQKESPWAIPGTGAY</sequence>
<dbReference type="InterPro" id="IPR051010">
    <property type="entry name" value="BCAA_transport"/>
</dbReference>
<dbReference type="GO" id="GO:0006865">
    <property type="term" value="P:amino acid transport"/>
    <property type="evidence" value="ECO:0007669"/>
    <property type="project" value="UniProtKB-KW"/>
</dbReference>